<sequence>MLMILMSTKMGKDLFGRRRKLKEMLRMATRLSQNTYLEKVLKRFSMENSKKGELTIQSNTKLSKTQSPSTEAEIAEMSRVPYASAVG</sequence>
<gene>
    <name evidence="2" type="ORF">LSAT_V11C800454200</name>
</gene>
<dbReference type="EMBL" id="NBSK02000008">
    <property type="protein sequence ID" value="KAJ0191131.1"/>
    <property type="molecule type" value="Genomic_DNA"/>
</dbReference>
<feature type="region of interest" description="Disordered" evidence="1">
    <location>
        <begin position="55"/>
        <end position="74"/>
    </location>
</feature>
<dbReference type="AlphaFoldDB" id="A0A9R1UPF2"/>
<accession>A0A9R1UPF2</accession>
<proteinExistence type="predicted"/>
<reference evidence="2 3" key="1">
    <citation type="journal article" date="2017" name="Nat. Commun.">
        <title>Genome assembly with in vitro proximity ligation data and whole-genome triplication in lettuce.</title>
        <authorList>
            <person name="Reyes-Chin-Wo S."/>
            <person name="Wang Z."/>
            <person name="Yang X."/>
            <person name="Kozik A."/>
            <person name="Arikit S."/>
            <person name="Song C."/>
            <person name="Xia L."/>
            <person name="Froenicke L."/>
            <person name="Lavelle D.O."/>
            <person name="Truco M.J."/>
            <person name="Xia R."/>
            <person name="Zhu S."/>
            <person name="Xu C."/>
            <person name="Xu H."/>
            <person name="Xu X."/>
            <person name="Cox K."/>
            <person name="Korf I."/>
            <person name="Meyers B.C."/>
            <person name="Michelmore R.W."/>
        </authorList>
    </citation>
    <scope>NUCLEOTIDE SEQUENCE [LARGE SCALE GENOMIC DNA]</scope>
    <source>
        <strain evidence="3">cv. Salinas</strain>
        <tissue evidence="2">Seedlings</tissue>
    </source>
</reference>
<feature type="compositionally biased region" description="Polar residues" evidence="1">
    <location>
        <begin position="55"/>
        <end position="70"/>
    </location>
</feature>
<name>A0A9R1UPF2_LACSA</name>
<evidence type="ECO:0000313" key="2">
    <source>
        <dbReference type="EMBL" id="KAJ0191131.1"/>
    </source>
</evidence>
<organism evidence="2 3">
    <name type="scientific">Lactuca sativa</name>
    <name type="common">Garden lettuce</name>
    <dbReference type="NCBI Taxonomy" id="4236"/>
    <lineage>
        <taxon>Eukaryota</taxon>
        <taxon>Viridiplantae</taxon>
        <taxon>Streptophyta</taxon>
        <taxon>Embryophyta</taxon>
        <taxon>Tracheophyta</taxon>
        <taxon>Spermatophyta</taxon>
        <taxon>Magnoliopsida</taxon>
        <taxon>eudicotyledons</taxon>
        <taxon>Gunneridae</taxon>
        <taxon>Pentapetalae</taxon>
        <taxon>asterids</taxon>
        <taxon>campanulids</taxon>
        <taxon>Asterales</taxon>
        <taxon>Asteraceae</taxon>
        <taxon>Cichorioideae</taxon>
        <taxon>Cichorieae</taxon>
        <taxon>Lactucinae</taxon>
        <taxon>Lactuca</taxon>
    </lineage>
</organism>
<evidence type="ECO:0000256" key="1">
    <source>
        <dbReference type="SAM" id="MobiDB-lite"/>
    </source>
</evidence>
<comment type="caution">
    <text evidence="2">The sequence shown here is derived from an EMBL/GenBank/DDBJ whole genome shotgun (WGS) entry which is preliminary data.</text>
</comment>
<protein>
    <submittedName>
        <fullName evidence="2">Uncharacterized protein</fullName>
    </submittedName>
</protein>
<keyword evidence="3" id="KW-1185">Reference proteome</keyword>
<dbReference type="Proteomes" id="UP000235145">
    <property type="component" value="Unassembled WGS sequence"/>
</dbReference>
<evidence type="ECO:0000313" key="3">
    <source>
        <dbReference type="Proteomes" id="UP000235145"/>
    </source>
</evidence>